<name>A0A0E9PYX9_ANGAN</name>
<dbReference type="AlphaFoldDB" id="A0A0E9PYX9"/>
<evidence type="ECO:0000313" key="1">
    <source>
        <dbReference type="EMBL" id="JAH09487.1"/>
    </source>
</evidence>
<proteinExistence type="predicted"/>
<organism evidence="1">
    <name type="scientific">Anguilla anguilla</name>
    <name type="common">European freshwater eel</name>
    <name type="synonym">Muraena anguilla</name>
    <dbReference type="NCBI Taxonomy" id="7936"/>
    <lineage>
        <taxon>Eukaryota</taxon>
        <taxon>Metazoa</taxon>
        <taxon>Chordata</taxon>
        <taxon>Craniata</taxon>
        <taxon>Vertebrata</taxon>
        <taxon>Euteleostomi</taxon>
        <taxon>Actinopterygii</taxon>
        <taxon>Neopterygii</taxon>
        <taxon>Teleostei</taxon>
        <taxon>Anguilliformes</taxon>
        <taxon>Anguillidae</taxon>
        <taxon>Anguilla</taxon>
    </lineage>
</organism>
<reference evidence="1" key="1">
    <citation type="submission" date="2014-11" db="EMBL/GenBank/DDBJ databases">
        <authorList>
            <person name="Amaro Gonzalez C."/>
        </authorList>
    </citation>
    <scope>NUCLEOTIDE SEQUENCE</scope>
</reference>
<protein>
    <submittedName>
        <fullName evidence="1">Uncharacterized protein</fullName>
    </submittedName>
</protein>
<sequence>MNKNIQLLFQYFIKNIIDTTAFQKRRARSQDGRMLKTIETTAIIQI</sequence>
<dbReference type="EMBL" id="GBXM01099090">
    <property type="protein sequence ID" value="JAH09487.1"/>
    <property type="molecule type" value="Transcribed_RNA"/>
</dbReference>
<reference evidence="1" key="2">
    <citation type="journal article" date="2015" name="Fish Shellfish Immunol.">
        <title>Early steps in the European eel (Anguilla anguilla)-Vibrio vulnificus interaction in the gills: Role of the RtxA13 toxin.</title>
        <authorList>
            <person name="Callol A."/>
            <person name="Pajuelo D."/>
            <person name="Ebbesson L."/>
            <person name="Teles M."/>
            <person name="MacKenzie S."/>
            <person name="Amaro C."/>
        </authorList>
    </citation>
    <scope>NUCLEOTIDE SEQUENCE</scope>
</reference>
<accession>A0A0E9PYX9</accession>